<gene>
    <name evidence="1" type="ORF">H7849_11895</name>
</gene>
<dbReference type="RefSeq" id="WP_186746761.1">
    <property type="nucleotide sequence ID" value="NZ_CP060394.1"/>
</dbReference>
<proteinExistence type="predicted"/>
<organism evidence="1 2">
    <name type="scientific">Alloacidobacterium dinghuense</name>
    <dbReference type="NCBI Taxonomy" id="2763107"/>
    <lineage>
        <taxon>Bacteria</taxon>
        <taxon>Pseudomonadati</taxon>
        <taxon>Acidobacteriota</taxon>
        <taxon>Terriglobia</taxon>
        <taxon>Terriglobales</taxon>
        <taxon>Acidobacteriaceae</taxon>
        <taxon>Alloacidobacterium</taxon>
    </lineage>
</organism>
<accession>A0A7G8BPQ8</accession>
<evidence type="ECO:0000313" key="1">
    <source>
        <dbReference type="EMBL" id="QNI34528.1"/>
    </source>
</evidence>
<dbReference type="AlphaFoldDB" id="A0A7G8BPQ8"/>
<dbReference type="Proteomes" id="UP000515312">
    <property type="component" value="Chromosome"/>
</dbReference>
<dbReference type="EMBL" id="CP060394">
    <property type="protein sequence ID" value="QNI34528.1"/>
    <property type="molecule type" value="Genomic_DNA"/>
</dbReference>
<name>A0A7G8BPQ8_9BACT</name>
<keyword evidence="2" id="KW-1185">Reference proteome</keyword>
<dbReference type="KEGG" id="adin:H7849_11895"/>
<protein>
    <recommendedName>
        <fullName evidence="3">DUF2190 domain-containing protein</fullName>
    </recommendedName>
</protein>
<reference evidence="1 2" key="1">
    <citation type="submission" date="2020-08" db="EMBL/GenBank/DDBJ databases">
        <title>Edaphobacter telluris sp. nov. and Acidobacterium dinghuensis sp. nov., two acidobacteria isolated from forest soil.</title>
        <authorList>
            <person name="Fu J."/>
            <person name="Qiu L."/>
        </authorList>
    </citation>
    <scope>NUCLEOTIDE SEQUENCE [LARGE SCALE GENOMIC DNA]</scope>
    <source>
        <strain evidence="1">4Y35</strain>
    </source>
</reference>
<evidence type="ECO:0008006" key="3">
    <source>
        <dbReference type="Google" id="ProtNLM"/>
    </source>
</evidence>
<evidence type="ECO:0000313" key="2">
    <source>
        <dbReference type="Proteomes" id="UP000515312"/>
    </source>
</evidence>
<sequence length="133" mass="13250">MTNINVELKGPKGPQIKESLLPTALPTARGLAVTYGSDAYHCAIAGVAGEAISGIVEEDAVSLLLPVAVVQHGQTVAQIGAAVTAGQLLATNATGQLIPAVSTNTIVARALESGTNAGDFICVLVVDGGAVHP</sequence>